<dbReference type="SMART" id="SM00354">
    <property type="entry name" value="HTH_LACI"/>
    <property type="match status" value="1"/>
</dbReference>
<evidence type="ECO:0000313" key="5">
    <source>
        <dbReference type="EMBL" id="ACZ21101.1"/>
    </source>
</evidence>
<keyword evidence="2" id="KW-0238">DNA-binding</keyword>
<keyword evidence="6" id="KW-1185">Reference proteome</keyword>
<keyword evidence="1" id="KW-0805">Transcription regulation</keyword>
<dbReference type="KEGG" id="ske:Sked_11580"/>
<dbReference type="SUPFAM" id="SSF53822">
    <property type="entry name" value="Periplasmic binding protein-like I"/>
    <property type="match status" value="1"/>
</dbReference>
<evidence type="ECO:0000256" key="2">
    <source>
        <dbReference type="ARBA" id="ARBA00023125"/>
    </source>
</evidence>
<keyword evidence="3" id="KW-0804">Transcription</keyword>
<feature type="domain" description="HTH lacI-type" evidence="4">
    <location>
        <begin position="5"/>
        <end position="59"/>
    </location>
</feature>
<dbReference type="SUPFAM" id="SSF47413">
    <property type="entry name" value="lambda repressor-like DNA-binding domains"/>
    <property type="match status" value="1"/>
</dbReference>
<dbReference type="PANTHER" id="PTHR30146">
    <property type="entry name" value="LACI-RELATED TRANSCRIPTIONAL REPRESSOR"/>
    <property type="match status" value="1"/>
</dbReference>
<evidence type="ECO:0000256" key="1">
    <source>
        <dbReference type="ARBA" id="ARBA00023015"/>
    </source>
</evidence>
<accession>D1BDN9</accession>
<dbReference type="EMBL" id="CP001819">
    <property type="protein sequence ID" value="ACZ21101.1"/>
    <property type="molecule type" value="Genomic_DNA"/>
</dbReference>
<dbReference type="CDD" id="cd01392">
    <property type="entry name" value="HTH_LacI"/>
    <property type="match status" value="1"/>
</dbReference>
<dbReference type="PROSITE" id="PS50932">
    <property type="entry name" value="HTH_LACI_2"/>
    <property type="match status" value="1"/>
</dbReference>
<dbReference type="InterPro" id="IPR010982">
    <property type="entry name" value="Lambda_DNA-bd_dom_sf"/>
</dbReference>
<dbReference type="CDD" id="cd06267">
    <property type="entry name" value="PBP1_LacI_sugar_binding-like"/>
    <property type="match status" value="1"/>
</dbReference>
<name>D1BDN9_SANKS</name>
<evidence type="ECO:0000313" key="6">
    <source>
        <dbReference type="Proteomes" id="UP000000322"/>
    </source>
</evidence>
<gene>
    <name evidence="5" type="ordered locus">Sked_11580</name>
</gene>
<organism evidence="5 6">
    <name type="scientific">Sanguibacter keddieii (strain ATCC 51767 / DSM 10542 / NCFB 3025 / ST-74)</name>
    <dbReference type="NCBI Taxonomy" id="446469"/>
    <lineage>
        <taxon>Bacteria</taxon>
        <taxon>Bacillati</taxon>
        <taxon>Actinomycetota</taxon>
        <taxon>Actinomycetes</taxon>
        <taxon>Micrococcales</taxon>
        <taxon>Sanguibacteraceae</taxon>
        <taxon>Sanguibacter</taxon>
    </lineage>
</organism>
<dbReference type="AlphaFoldDB" id="D1BDN9"/>
<proteinExistence type="predicted"/>
<sequence length="381" mass="39912">MSTLPTIYDVALRAGVSISTVSRVLQQSHRVSEHRRALVEAAVAELGYIPSASARGLVARHTGLIGLCFPEVAPVVVEPDDVLGVAAGASGSAVATGGGREVEIVRDESAVPTVAWGNLYFGEVIRGAEHAAWRAGLSVTITVVRGADGASLVQDLAGRVDGLAVVSAALGDELLDHVAHRVPVVVMAGPDRSVDHDRIRVDNERGMAALVRHLVVDHGYTDVRYVGGTSWARDDQERFAGFRSALLGAGLDAPEVPTLRADYSRAVAREVVRGLVEESRRGGPPLPRALVCGNDQMALGVLDVLVEEGVGVPGEVAVTGFDGVDETQSTTPRLTTVQQPMTELGRIAVERLVARIAAPTGAPTTVDVPVRVLLRGSCGTH</sequence>
<dbReference type="eggNOG" id="COG1609">
    <property type="taxonomic scope" value="Bacteria"/>
</dbReference>
<dbReference type="InterPro" id="IPR028082">
    <property type="entry name" value="Peripla_BP_I"/>
</dbReference>
<dbReference type="HOGENOM" id="CLU_037628_6_1_11"/>
<dbReference type="InterPro" id="IPR000843">
    <property type="entry name" value="HTH_LacI"/>
</dbReference>
<evidence type="ECO:0000256" key="3">
    <source>
        <dbReference type="ARBA" id="ARBA00023163"/>
    </source>
</evidence>
<dbReference type="RefSeq" id="WP_012866170.1">
    <property type="nucleotide sequence ID" value="NC_013521.1"/>
</dbReference>
<dbReference type="PANTHER" id="PTHR30146:SF109">
    <property type="entry name" value="HTH-TYPE TRANSCRIPTIONAL REGULATOR GALS"/>
    <property type="match status" value="1"/>
</dbReference>
<dbReference type="Gene3D" id="3.40.50.2300">
    <property type="match status" value="2"/>
</dbReference>
<dbReference type="PROSITE" id="PS00356">
    <property type="entry name" value="HTH_LACI_1"/>
    <property type="match status" value="1"/>
</dbReference>
<dbReference type="OrthoDB" id="4268837at2"/>
<dbReference type="GO" id="GO:0003700">
    <property type="term" value="F:DNA-binding transcription factor activity"/>
    <property type="evidence" value="ECO:0007669"/>
    <property type="project" value="TreeGrafter"/>
</dbReference>
<dbReference type="STRING" id="446469.Sked_11580"/>
<protein>
    <submittedName>
        <fullName evidence="5">Transcriptional regulator</fullName>
    </submittedName>
</protein>
<dbReference type="InterPro" id="IPR046335">
    <property type="entry name" value="LacI/GalR-like_sensor"/>
</dbReference>
<dbReference type="Proteomes" id="UP000000322">
    <property type="component" value="Chromosome"/>
</dbReference>
<dbReference type="Pfam" id="PF13377">
    <property type="entry name" value="Peripla_BP_3"/>
    <property type="match status" value="1"/>
</dbReference>
<dbReference type="Gene3D" id="1.10.260.40">
    <property type="entry name" value="lambda repressor-like DNA-binding domains"/>
    <property type="match status" value="1"/>
</dbReference>
<dbReference type="GO" id="GO:0000976">
    <property type="term" value="F:transcription cis-regulatory region binding"/>
    <property type="evidence" value="ECO:0007669"/>
    <property type="project" value="TreeGrafter"/>
</dbReference>
<dbReference type="Pfam" id="PF00356">
    <property type="entry name" value="LacI"/>
    <property type="match status" value="1"/>
</dbReference>
<reference evidence="5 6" key="1">
    <citation type="journal article" date="2009" name="Stand. Genomic Sci.">
        <title>Complete genome sequence of Sanguibacter keddieii type strain (ST-74).</title>
        <authorList>
            <person name="Ivanova N."/>
            <person name="Sikorski J."/>
            <person name="Sims D."/>
            <person name="Brettin T."/>
            <person name="Detter J.C."/>
            <person name="Han C."/>
            <person name="Lapidus A."/>
            <person name="Copeland A."/>
            <person name="Glavina Del Rio T."/>
            <person name="Nolan M."/>
            <person name="Chen F."/>
            <person name="Lucas S."/>
            <person name="Tice H."/>
            <person name="Cheng J.F."/>
            <person name="Bruce D."/>
            <person name="Goodwin L."/>
            <person name="Pitluck S."/>
            <person name="Pati A."/>
            <person name="Mavromatis K."/>
            <person name="Chen A."/>
            <person name="Palaniappan K."/>
            <person name="D'haeseleer P."/>
            <person name="Chain P."/>
            <person name="Bristow J."/>
            <person name="Eisen J.A."/>
            <person name="Markowitz V."/>
            <person name="Hugenholtz P."/>
            <person name="Goker M."/>
            <person name="Pukall R."/>
            <person name="Klenk H.P."/>
            <person name="Kyrpides N.C."/>
        </authorList>
    </citation>
    <scope>NUCLEOTIDE SEQUENCE [LARGE SCALE GENOMIC DNA]</scope>
    <source>
        <strain evidence="6">ATCC 51767 / DSM 10542 / NCFB 3025 / ST-74</strain>
    </source>
</reference>
<evidence type="ECO:0000259" key="4">
    <source>
        <dbReference type="PROSITE" id="PS50932"/>
    </source>
</evidence>